<dbReference type="SUPFAM" id="SSF143120">
    <property type="entry name" value="YefM-like"/>
    <property type="match status" value="1"/>
</dbReference>
<accession>A0A975GK77</accession>
<evidence type="ECO:0008006" key="4">
    <source>
        <dbReference type="Google" id="ProtNLM"/>
    </source>
</evidence>
<organism evidence="2 3">
    <name type="scientific">Desulfonema magnum</name>
    <dbReference type="NCBI Taxonomy" id="45655"/>
    <lineage>
        <taxon>Bacteria</taxon>
        <taxon>Pseudomonadati</taxon>
        <taxon>Thermodesulfobacteriota</taxon>
        <taxon>Desulfobacteria</taxon>
        <taxon>Desulfobacterales</taxon>
        <taxon>Desulfococcaceae</taxon>
        <taxon>Desulfonema</taxon>
    </lineage>
</organism>
<proteinExistence type="inferred from homology"/>
<comment type="similarity">
    <text evidence="1">Belongs to the phD/YefM antitoxin family.</text>
</comment>
<gene>
    <name evidence="2" type="ORF">dnm_004450</name>
</gene>
<protein>
    <recommendedName>
        <fullName evidence="4">Prevent-host-death protein</fullName>
    </recommendedName>
</protein>
<dbReference type="KEGG" id="dmm:dnm_004450"/>
<dbReference type="Proteomes" id="UP000663722">
    <property type="component" value="Chromosome"/>
</dbReference>
<dbReference type="EMBL" id="CP061800">
    <property type="protein sequence ID" value="QTA84449.1"/>
    <property type="molecule type" value="Genomic_DNA"/>
</dbReference>
<keyword evidence="3" id="KW-1185">Reference proteome</keyword>
<evidence type="ECO:0000313" key="2">
    <source>
        <dbReference type="EMBL" id="QTA84449.1"/>
    </source>
</evidence>
<evidence type="ECO:0000256" key="1">
    <source>
        <dbReference type="ARBA" id="ARBA00009981"/>
    </source>
</evidence>
<dbReference type="Gene3D" id="3.40.1620.10">
    <property type="entry name" value="YefM-like domain"/>
    <property type="match status" value="1"/>
</dbReference>
<dbReference type="RefSeq" id="WP_207680932.1">
    <property type="nucleotide sequence ID" value="NZ_CP061800.1"/>
</dbReference>
<dbReference type="InterPro" id="IPR036165">
    <property type="entry name" value="YefM-like_sf"/>
</dbReference>
<dbReference type="AlphaFoldDB" id="A0A975GK77"/>
<sequence length="76" mass="8396">MKAYTYSEACQKLSEILDVARSEEVIIRRGDGETFAVKYKHLPKSPFDVSGIKTMATTKDIIEAVRESRAGTGQGD</sequence>
<name>A0A975GK77_9BACT</name>
<evidence type="ECO:0000313" key="3">
    <source>
        <dbReference type="Proteomes" id="UP000663722"/>
    </source>
</evidence>
<reference evidence="2" key="1">
    <citation type="journal article" date="2021" name="Microb. Physiol.">
        <title>Proteogenomic Insights into the Physiology of Marine, Sulfate-Reducing, Filamentous Desulfonema limicola and Desulfonema magnum.</title>
        <authorList>
            <person name="Schnaars V."/>
            <person name="Wohlbrand L."/>
            <person name="Scheve S."/>
            <person name="Hinrichs C."/>
            <person name="Reinhardt R."/>
            <person name="Rabus R."/>
        </authorList>
    </citation>
    <scope>NUCLEOTIDE SEQUENCE</scope>
    <source>
        <strain evidence="2">4be13</strain>
    </source>
</reference>